<protein>
    <submittedName>
        <fullName evidence="2">Uncharacterized protein</fullName>
    </submittedName>
</protein>
<feature type="non-terminal residue" evidence="2">
    <location>
        <position position="74"/>
    </location>
</feature>
<gene>
    <name evidence="2" type="ORF">PGLA1383_LOCUS35611</name>
</gene>
<comment type="caution">
    <text evidence="2">The sequence shown here is derived from an EMBL/GenBank/DDBJ whole genome shotgun (WGS) entry which is preliminary data.</text>
</comment>
<dbReference type="AlphaFoldDB" id="A0A813FYT0"/>
<accession>A0A813FYT0</accession>
<reference evidence="2" key="1">
    <citation type="submission" date="2021-02" db="EMBL/GenBank/DDBJ databases">
        <authorList>
            <person name="Dougan E. K."/>
            <person name="Rhodes N."/>
            <person name="Thang M."/>
            <person name="Chan C."/>
        </authorList>
    </citation>
    <scope>NUCLEOTIDE SEQUENCE</scope>
</reference>
<proteinExistence type="predicted"/>
<organism evidence="2 3">
    <name type="scientific">Polarella glacialis</name>
    <name type="common">Dinoflagellate</name>
    <dbReference type="NCBI Taxonomy" id="89957"/>
    <lineage>
        <taxon>Eukaryota</taxon>
        <taxon>Sar</taxon>
        <taxon>Alveolata</taxon>
        <taxon>Dinophyceae</taxon>
        <taxon>Suessiales</taxon>
        <taxon>Suessiaceae</taxon>
        <taxon>Polarella</taxon>
    </lineage>
</organism>
<dbReference type="Proteomes" id="UP000654075">
    <property type="component" value="Unassembled WGS sequence"/>
</dbReference>
<evidence type="ECO:0000256" key="1">
    <source>
        <dbReference type="SAM" id="MobiDB-lite"/>
    </source>
</evidence>
<name>A0A813FYT0_POLGL</name>
<evidence type="ECO:0000313" key="3">
    <source>
        <dbReference type="Proteomes" id="UP000654075"/>
    </source>
</evidence>
<evidence type="ECO:0000313" key="2">
    <source>
        <dbReference type="EMBL" id="CAE8617955.1"/>
    </source>
</evidence>
<feature type="compositionally biased region" description="Polar residues" evidence="1">
    <location>
        <begin position="54"/>
        <end position="74"/>
    </location>
</feature>
<feature type="region of interest" description="Disordered" evidence="1">
    <location>
        <begin position="52"/>
        <end position="74"/>
    </location>
</feature>
<dbReference type="EMBL" id="CAJNNV010026345">
    <property type="protein sequence ID" value="CAE8617955.1"/>
    <property type="molecule type" value="Genomic_DNA"/>
</dbReference>
<keyword evidence="3" id="KW-1185">Reference proteome</keyword>
<sequence length="74" mass="7789">ARPLPSAGGRLSKESGIPALQLSWQRLPADGGTATDAIHDMLAAARLARSSSATCSVEQPSEQSWRSASRNLSR</sequence>